<evidence type="ECO:0000313" key="8">
    <source>
        <dbReference type="EMBL" id="AHH45314.1"/>
    </source>
</evidence>
<sequence length="220" mass="23669">MDFKKIIDHTLLKPEATSKDIANLVSQAKEYGFGHICVNSGWVKYAKELIGDAPVGIVAVVGFPLGANITQIKVHEAELAIRHGADEIDMVINVGKFKEDNFEYVLNEIKQVKKAIGNKILKVIIETALLTQQQISKAAQIVATSGANFVKTSTGFSYRGATLDDIGIIKDAIGDKIAIKAAGGIKTLDDLKLFFEKGATRFGTSSSLAIFGLGKPQGDY</sequence>
<dbReference type="InterPro" id="IPR013785">
    <property type="entry name" value="Aldolase_TIM"/>
</dbReference>
<dbReference type="InterPro" id="IPR028581">
    <property type="entry name" value="DeoC_typeI"/>
</dbReference>
<dbReference type="KEGG" id="mbc:MYB_01525"/>
<evidence type="ECO:0000256" key="1">
    <source>
        <dbReference type="ARBA" id="ARBA00010936"/>
    </source>
</evidence>
<feature type="active site" description="Schiff-base intermediate with acetaldehyde" evidence="7">
    <location>
        <position position="151"/>
    </location>
</feature>
<comment type="pathway">
    <text evidence="7">Carbohydrate degradation; 2-deoxy-D-ribose 1-phosphate degradation; D-glyceraldehyde 3-phosphate and acetaldehyde from 2-deoxy-alpha-D-ribose 1-phosphate: step 2/2.</text>
</comment>
<dbReference type="SUPFAM" id="SSF51569">
    <property type="entry name" value="Aldolase"/>
    <property type="match status" value="1"/>
</dbReference>
<dbReference type="GO" id="GO:0006018">
    <property type="term" value="P:2-deoxyribose 1-phosphate catabolic process"/>
    <property type="evidence" value="ECO:0007669"/>
    <property type="project" value="UniProtKB-UniRule"/>
</dbReference>
<accession>W5USX1</accession>
<keyword evidence="4 7" id="KW-0704">Schiff base</keyword>
<dbReference type="UniPathway" id="UPA00002">
    <property type="reaction ID" value="UER00468"/>
</dbReference>
<dbReference type="eggNOG" id="COG0274">
    <property type="taxonomic scope" value="Bacteria"/>
</dbReference>
<reference evidence="8 9" key="1">
    <citation type="journal article" date="2014" name="Genome Announc.">
        <title>Complete Genome Sequence of Mycoplasma bovoculi Strain M165/69T (ATCC 29104).</title>
        <authorList>
            <person name="Calcutt M.J."/>
            <person name="Foecking M.F."/>
        </authorList>
    </citation>
    <scope>NUCLEOTIDE SEQUENCE [LARGE SCALE GENOMIC DNA]</scope>
    <source>
        <strain evidence="8">M165/69</strain>
    </source>
</reference>
<evidence type="ECO:0000256" key="3">
    <source>
        <dbReference type="ARBA" id="ARBA00023239"/>
    </source>
</evidence>
<dbReference type="GO" id="GO:0009264">
    <property type="term" value="P:deoxyribonucleotide catabolic process"/>
    <property type="evidence" value="ECO:0007669"/>
    <property type="project" value="UniProtKB-UniRule"/>
</dbReference>
<keyword evidence="2 7" id="KW-0963">Cytoplasm</keyword>
<dbReference type="NCBIfam" id="TIGR00126">
    <property type="entry name" value="deoC"/>
    <property type="match status" value="1"/>
</dbReference>
<dbReference type="HOGENOM" id="CLU_053595_0_1_14"/>
<comment type="function">
    <text evidence="6 7">Catalyzes a reversible aldol reaction between acetaldehyde and D-glyceraldehyde 3-phosphate to generate 2-deoxy-D-ribose 5-phosphate.</text>
</comment>
<dbReference type="AlphaFoldDB" id="W5USX1"/>
<evidence type="ECO:0000256" key="4">
    <source>
        <dbReference type="ARBA" id="ARBA00023270"/>
    </source>
</evidence>
<dbReference type="GO" id="GO:0016052">
    <property type="term" value="P:carbohydrate catabolic process"/>
    <property type="evidence" value="ECO:0007669"/>
    <property type="project" value="TreeGrafter"/>
</dbReference>
<evidence type="ECO:0000256" key="5">
    <source>
        <dbReference type="ARBA" id="ARBA00048791"/>
    </source>
</evidence>
<dbReference type="InterPro" id="IPR002915">
    <property type="entry name" value="DeoC/FbaB/LacD_aldolase"/>
</dbReference>
<dbReference type="Proteomes" id="UP000019229">
    <property type="component" value="Chromosome"/>
</dbReference>
<comment type="similarity">
    <text evidence="1 7">Belongs to the DeoC/FbaB aldolase family. DeoC type 1 subfamily.</text>
</comment>
<feature type="active site" description="Proton donor/acceptor" evidence="7">
    <location>
        <position position="89"/>
    </location>
</feature>
<evidence type="ECO:0000256" key="7">
    <source>
        <dbReference type="HAMAP-Rule" id="MF_00114"/>
    </source>
</evidence>
<dbReference type="EMBL" id="CP007154">
    <property type="protein sequence ID" value="AHH45314.1"/>
    <property type="molecule type" value="Genomic_DNA"/>
</dbReference>
<dbReference type="Pfam" id="PF01791">
    <property type="entry name" value="DeoC"/>
    <property type="match status" value="1"/>
</dbReference>
<name>W5USX1_9BACT</name>
<protein>
    <recommendedName>
        <fullName evidence="7">Deoxyribose-phosphate aldolase</fullName>
        <shortName evidence="7">DERA</shortName>
        <ecNumber evidence="7">4.1.2.4</ecNumber>
    </recommendedName>
    <alternativeName>
        <fullName evidence="7">2-deoxy-D-ribose 5-phosphate aldolase</fullName>
    </alternativeName>
    <alternativeName>
        <fullName evidence="7">Phosphodeoxyriboaldolase</fullName>
        <shortName evidence="7">Deoxyriboaldolase</shortName>
    </alternativeName>
</protein>
<dbReference type="EC" id="4.1.2.4" evidence="7"/>
<dbReference type="PIRSF" id="PIRSF001357">
    <property type="entry name" value="DeoC"/>
    <property type="match status" value="1"/>
</dbReference>
<keyword evidence="3 7" id="KW-0456">Lyase</keyword>
<proteinExistence type="inferred from homology"/>
<feature type="active site" description="Proton donor/acceptor" evidence="7">
    <location>
        <position position="180"/>
    </location>
</feature>
<comment type="subcellular location">
    <subcellularLocation>
        <location evidence="7">Cytoplasm</location>
    </subcellularLocation>
</comment>
<dbReference type="OrthoDB" id="9778711at2"/>
<dbReference type="Gene3D" id="3.20.20.70">
    <property type="entry name" value="Aldolase class I"/>
    <property type="match status" value="1"/>
</dbReference>
<dbReference type="InterPro" id="IPR011343">
    <property type="entry name" value="DeoC"/>
</dbReference>
<keyword evidence="9" id="KW-1185">Reference proteome</keyword>
<dbReference type="PANTHER" id="PTHR10889">
    <property type="entry name" value="DEOXYRIBOSE-PHOSPHATE ALDOLASE"/>
    <property type="match status" value="1"/>
</dbReference>
<dbReference type="FunFam" id="3.20.20.70:FF:000044">
    <property type="entry name" value="Deoxyribose-phosphate aldolase"/>
    <property type="match status" value="1"/>
</dbReference>
<dbReference type="STRING" id="743966.MYB_01525"/>
<dbReference type="GO" id="GO:0005737">
    <property type="term" value="C:cytoplasm"/>
    <property type="evidence" value="ECO:0007669"/>
    <property type="project" value="UniProtKB-SubCell"/>
</dbReference>
<dbReference type="PANTHER" id="PTHR10889:SF1">
    <property type="entry name" value="DEOXYRIBOSE-PHOSPHATE ALDOLASE"/>
    <property type="match status" value="1"/>
</dbReference>
<dbReference type="CDD" id="cd00959">
    <property type="entry name" value="DeoC"/>
    <property type="match status" value="1"/>
</dbReference>
<evidence type="ECO:0000313" key="9">
    <source>
        <dbReference type="Proteomes" id="UP000019229"/>
    </source>
</evidence>
<dbReference type="PATRIC" id="fig|743966.3.peg.307"/>
<dbReference type="SMART" id="SM01133">
    <property type="entry name" value="DeoC"/>
    <property type="match status" value="1"/>
</dbReference>
<gene>
    <name evidence="7 8" type="primary">deoC</name>
    <name evidence="8" type="ORF">MYB_01525</name>
</gene>
<comment type="catalytic activity">
    <reaction evidence="5 7">
        <text>2-deoxy-D-ribose 5-phosphate = D-glyceraldehyde 3-phosphate + acetaldehyde</text>
        <dbReference type="Rhea" id="RHEA:12821"/>
        <dbReference type="ChEBI" id="CHEBI:15343"/>
        <dbReference type="ChEBI" id="CHEBI:59776"/>
        <dbReference type="ChEBI" id="CHEBI:62877"/>
        <dbReference type="EC" id="4.1.2.4"/>
    </reaction>
</comment>
<dbReference type="GO" id="GO:0004139">
    <property type="term" value="F:deoxyribose-phosphate aldolase activity"/>
    <property type="evidence" value="ECO:0007669"/>
    <property type="project" value="UniProtKB-UniRule"/>
</dbReference>
<evidence type="ECO:0000256" key="2">
    <source>
        <dbReference type="ARBA" id="ARBA00022490"/>
    </source>
</evidence>
<dbReference type="HAMAP" id="MF_00114">
    <property type="entry name" value="DeoC_type1"/>
    <property type="match status" value="1"/>
</dbReference>
<dbReference type="RefSeq" id="WP_022934758.1">
    <property type="nucleotide sequence ID" value="NZ_CP007154.1"/>
</dbReference>
<organism evidence="8 9">
    <name type="scientific">Mesomycoplasma bovoculi M165/69</name>
    <dbReference type="NCBI Taxonomy" id="743966"/>
    <lineage>
        <taxon>Bacteria</taxon>
        <taxon>Bacillati</taxon>
        <taxon>Mycoplasmatota</taxon>
        <taxon>Mycoplasmoidales</taxon>
        <taxon>Metamycoplasmataceae</taxon>
        <taxon>Mesomycoplasma</taxon>
    </lineage>
</organism>
<evidence type="ECO:0000256" key="6">
    <source>
        <dbReference type="ARBA" id="ARBA00056337"/>
    </source>
</evidence>